<dbReference type="AlphaFoldDB" id="A0A0F9LJL7"/>
<feature type="compositionally biased region" description="Polar residues" evidence="1">
    <location>
        <begin position="8"/>
        <end position="18"/>
    </location>
</feature>
<gene>
    <name evidence="2" type="ORF">LCGC14_1572810</name>
</gene>
<reference evidence="2" key="1">
    <citation type="journal article" date="2015" name="Nature">
        <title>Complex archaea that bridge the gap between prokaryotes and eukaryotes.</title>
        <authorList>
            <person name="Spang A."/>
            <person name="Saw J.H."/>
            <person name="Jorgensen S.L."/>
            <person name="Zaremba-Niedzwiedzka K."/>
            <person name="Martijn J."/>
            <person name="Lind A.E."/>
            <person name="van Eijk R."/>
            <person name="Schleper C."/>
            <person name="Guy L."/>
            <person name="Ettema T.J."/>
        </authorList>
    </citation>
    <scope>NUCLEOTIDE SEQUENCE</scope>
</reference>
<proteinExistence type="predicted"/>
<organism evidence="2">
    <name type="scientific">marine sediment metagenome</name>
    <dbReference type="NCBI Taxonomy" id="412755"/>
    <lineage>
        <taxon>unclassified sequences</taxon>
        <taxon>metagenomes</taxon>
        <taxon>ecological metagenomes</taxon>
    </lineage>
</organism>
<comment type="caution">
    <text evidence="2">The sequence shown here is derived from an EMBL/GenBank/DDBJ whole genome shotgun (WGS) entry which is preliminary data.</text>
</comment>
<feature type="region of interest" description="Disordered" evidence="1">
    <location>
        <begin position="1"/>
        <end position="37"/>
    </location>
</feature>
<name>A0A0F9LJL7_9ZZZZ</name>
<feature type="non-terminal residue" evidence="2">
    <location>
        <position position="133"/>
    </location>
</feature>
<evidence type="ECO:0000256" key="1">
    <source>
        <dbReference type="SAM" id="MobiDB-lite"/>
    </source>
</evidence>
<protein>
    <submittedName>
        <fullName evidence="2">Uncharacterized protein</fullName>
    </submittedName>
</protein>
<sequence length="133" mass="14848">MPYKVTRKQGNTSESQASGLGKVKRELGGSTHGEVVSGKIGEVEQEPIIEVESLTEQAEKQRGAYVSLLQGVLIPHRLGKLTTREENQERLFSKLDRLTLAELMRFVPSKVKVGEVDLQSIPTNVRAEINMRY</sequence>
<dbReference type="EMBL" id="LAZR01012286">
    <property type="protein sequence ID" value="KKM27625.1"/>
    <property type="molecule type" value="Genomic_DNA"/>
</dbReference>
<accession>A0A0F9LJL7</accession>
<evidence type="ECO:0000313" key="2">
    <source>
        <dbReference type="EMBL" id="KKM27625.1"/>
    </source>
</evidence>